<dbReference type="InterPro" id="IPR002925">
    <property type="entry name" value="Dienelactn_hydro"/>
</dbReference>
<gene>
    <name evidence="4" type="ORF">F1189_25390</name>
</gene>
<evidence type="ECO:0000256" key="2">
    <source>
        <dbReference type="SAM" id="MobiDB-lite"/>
    </source>
</evidence>
<feature type="region of interest" description="Disordered" evidence="2">
    <location>
        <begin position="270"/>
        <end position="306"/>
    </location>
</feature>
<dbReference type="PANTHER" id="PTHR43037:SF1">
    <property type="entry name" value="BLL1128 PROTEIN"/>
    <property type="match status" value="1"/>
</dbReference>
<reference evidence="4 5" key="1">
    <citation type="submission" date="2019-09" db="EMBL/GenBank/DDBJ databases">
        <title>Genome sequence of Rhodovastum atsumiense, a diverse member of the Acetobacteraceae family of non-sulfur purple photosynthetic bacteria.</title>
        <authorList>
            <person name="Meyer T."/>
            <person name="Kyndt J."/>
        </authorList>
    </citation>
    <scope>NUCLEOTIDE SEQUENCE [LARGE SCALE GENOMIC DNA]</scope>
    <source>
        <strain evidence="4 5">DSM 21279</strain>
    </source>
</reference>
<evidence type="ECO:0000313" key="5">
    <source>
        <dbReference type="Proteomes" id="UP000325255"/>
    </source>
</evidence>
<feature type="compositionally biased region" description="Low complexity" evidence="2">
    <location>
        <begin position="270"/>
        <end position="284"/>
    </location>
</feature>
<evidence type="ECO:0000256" key="1">
    <source>
        <dbReference type="ARBA" id="ARBA00022729"/>
    </source>
</evidence>
<dbReference type="Pfam" id="PF01738">
    <property type="entry name" value="DLH"/>
    <property type="match status" value="1"/>
</dbReference>
<proteinExistence type="predicted"/>
<dbReference type="InterPro" id="IPR050955">
    <property type="entry name" value="Plant_Biomass_Hydrol_Est"/>
</dbReference>
<dbReference type="GO" id="GO:0016787">
    <property type="term" value="F:hydrolase activity"/>
    <property type="evidence" value="ECO:0007669"/>
    <property type="project" value="InterPro"/>
</dbReference>
<comment type="caution">
    <text evidence="4">The sequence shown here is derived from an EMBL/GenBank/DDBJ whole genome shotgun (WGS) entry which is preliminary data.</text>
</comment>
<accession>A0A5M6IMT2</accession>
<feature type="domain" description="Dienelactone hydrolase" evidence="3">
    <location>
        <begin position="133"/>
        <end position="245"/>
    </location>
</feature>
<dbReference type="EMBL" id="VWPK01000057">
    <property type="protein sequence ID" value="KAA5609169.1"/>
    <property type="molecule type" value="Genomic_DNA"/>
</dbReference>
<keyword evidence="5" id="KW-1185">Reference proteome</keyword>
<evidence type="ECO:0000259" key="3">
    <source>
        <dbReference type="Pfam" id="PF01738"/>
    </source>
</evidence>
<dbReference type="Proteomes" id="UP000325255">
    <property type="component" value="Unassembled WGS sequence"/>
</dbReference>
<protein>
    <submittedName>
        <fullName evidence="4">Prolyl oligopeptidase family serine peptidase</fullName>
    </submittedName>
</protein>
<dbReference type="OrthoDB" id="9801763at2"/>
<dbReference type="SUPFAM" id="SSF53474">
    <property type="entry name" value="alpha/beta-Hydrolases"/>
    <property type="match status" value="1"/>
</dbReference>
<name>A0A5M6IMT2_9PROT</name>
<dbReference type="PANTHER" id="PTHR43037">
    <property type="entry name" value="UNNAMED PRODUCT-RELATED"/>
    <property type="match status" value="1"/>
</dbReference>
<sequence>MAGKPGGGIVSSERVGGHPPARSAPAAKGRAGCSPGTSGEARSGTMESHDHEFHTTIPVRLPFRAFLPTGYSDHRDAEAWPMILFLHGSGERGEDLAAVVRTGLPERLARQPELPFLTIVPQCPPNLDWSMLLPALDALVSYVKRAFLVDPDRVYLTGLSMGGYGCWAFASSHPEHFAAVAPICGGGDERLDFPGRLRRMARLPVWCFHGEQDEVVPVEETLRLVGAFRELGGEARCTLYPGVGHDSWTRTYDDPELYAWLLGHVRGTPAGAAEPAGGERAPLGLAPQTRAERPWMAHRPPAGQEG</sequence>
<dbReference type="AlphaFoldDB" id="A0A5M6IMT2"/>
<feature type="region of interest" description="Disordered" evidence="2">
    <location>
        <begin position="1"/>
        <end position="51"/>
    </location>
</feature>
<dbReference type="Gene3D" id="3.40.50.1820">
    <property type="entry name" value="alpha/beta hydrolase"/>
    <property type="match status" value="1"/>
</dbReference>
<evidence type="ECO:0000313" key="4">
    <source>
        <dbReference type="EMBL" id="KAA5609169.1"/>
    </source>
</evidence>
<keyword evidence="1" id="KW-0732">Signal</keyword>
<organism evidence="4 5">
    <name type="scientific">Rhodovastum atsumiense</name>
    <dbReference type="NCBI Taxonomy" id="504468"/>
    <lineage>
        <taxon>Bacteria</taxon>
        <taxon>Pseudomonadati</taxon>
        <taxon>Pseudomonadota</taxon>
        <taxon>Alphaproteobacteria</taxon>
        <taxon>Acetobacterales</taxon>
        <taxon>Acetobacteraceae</taxon>
        <taxon>Rhodovastum</taxon>
    </lineage>
</organism>
<dbReference type="InterPro" id="IPR029058">
    <property type="entry name" value="AB_hydrolase_fold"/>
</dbReference>